<dbReference type="OrthoDB" id="70318at2157"/>
<dbReference type="GO" id="GO:0005524">
    <property type="term" value="F:ATP binding"/>
    <property type="evidence" value="ECO:0007669"/>
    <property type="project" value="UniProtKB-KW"/>
</dbReference>
<dbReference type="InterPro" id="IPR027417">
    <property type="entry name" value="P-loop_NTPase"/>
</dbReference>
<dbReference type="PANTHER" id="PTHR43637:SF2">
    <property type="entry name" value="PROTEIN GVPD 1"/>
    <property type="match status" value="1"/>
</dbReference>
<dbReference type="SUPFAM" id="SSF52540">
    <property type="entry name" value="P-loop containing nucleoside triphosphate hydrolases"/>
    <property type="match status" value="1"/>
</dbReference>
<dbReference type="PANTHER" id="PTHR43637">
    <property type="entry name" value="UPF0273 PROTEIN TM_0370"/>
    <property type="match status" value="1"/>
</dbReference>
<organism evidence="3 4">
    <name type="scientific">Methanobacterium subterraneum</name>
    <dbReference type="NCBI Taxonomy" id="59277"/>
    <lineage>
        <taxon>Archaea</taxon>
        <taxon>Methanobacteriati</taxon>
        <taxon>Methanobacteriota</taxon>
        <taxon>Methanomada group</taxon>
        <taxon>Methanobacteria</taxon>
        <taxon>Methanobacteriales</taxon>
        <taxon>Methanobacteriaceae</taxon>
        <taxon>Methanobacterium</taxon>
    </lineage>
</organism>
<dbReference type="InterPro" id="IPR055927">
    <property type="entry name" value="DUF7504"/>
</dbReference>
<name>A0A2H4VDH0_9EURY</name>
<dbReference type="Gene3D" id="3.40.50.300">
    <property type="entry name" value="P-loop containing nucleotide triphosphate hydrolases"/>
    <property type="match status" value="1"/>
</dbReference>
<dbReference type="Pfam" id="PF24336">
    <property type="entry name" value="DUF7504"/>
    <property type="match status" value="1"/>
</dbReference>
<keyword evidence="1" id="KW-0547">Nucleotide-binding</keyword>
<reference evidence="3 4" key="1">
    <citation type="submission" date="2016-10" db="EMBL/GenBank/DDBJ databases">
        <title>Comparative genomics between deep and shallow subseafloor isolates.</title>
        <authorList>
            <person name="Ishii S."/>
            <person name="Miller J.R."/>
            <person name="Sutton G."/>
            <person name="Suzuki S."/>
            <person name="Methe B."/>
            <person name="Inagaki F."/>
            <person name="Imachi H."/>
        </authorList>
    </citation>
    <scope>NUCLEOTIDE SEQUENCE [LARGE SCALE GENOMIC DNA]</scope>
    <source>
        <strain evidence="3 4">MO-MB1</strain>
    </source>
</reference>
<evidence type="ECO:0000313" key="4">
    <source>
        <dbReference type="Proteomes" id="UP000232806"/>
    </source>
</evidence>
<dbReference type="Proteomes" id="UP000232806">
    <property type="component" value="Chromosome"/>
</dbReference>
<dbReference type="GeneID" id="35121736"/>
<evidence type="ECO:0000313" key="3">
    <source>
        <dbReference type="EMBL" id="AUB56127.1"/>
    </source>
</evidence>
<sequence>MNYKFGYPDMGIEVPPGTNLMLLGDLFSGKDILSKEFIREGLKNGEACIFVSTSDPIQETVEEFSDNDLEYLGMVNCISSRTDLAPDFAYINQVRFVSSPTELATIMAFINEFLDIFRDKDVKKIRIVFDSVSTLLMYSNLKTLYKFLHVLTNTVKSRNAVLLLTMEEGVHDKIEISSLQRLSQGLITMAEGEIQFNGFSRKKFQYETQDNRIILNGD</sequence>
<keyword evidence="2" id="KW-0067">ATP-binding</keyword>
<dbReference type="AlphaFoldDB" id="A0A2H4VDH0"/>
<gene>
    <name evidence="3" type="ORF">BK007_09005</name>
</gene>
<accession>A0A2H4VDH0</accession>
<protein>
    <recommendedName>
        <fullName evidence="5">KaiC-like domain-containing protein</fullName>
    </recommendedName>
</protein>
<evidence type="ECO:0008006" key="5">
    <source>
        <dbReference type="Google" id="ProtNLM"/>
    </source>
</evidence>
<proteinExistence type="predicted"/>
<evidence type="ECO:0000256" key="1">
    <source>
        <dbReference type="ARBA" id="ARBA00022741"/>
    </source>
</evidence>
<dbReference type="RefSeq" id="WP_100906102.1">
    <property type="nucleotide sequence ID" value="NZ_CP017766.1"/>
</dbReference>
<dbReference type="EMBL" id="CP017766">
    <property type="protein sequence ID" value="AUB56127.1"/>
    <property type="molecule type" value="Genomic_DNA"/>
</dbReference>
<evidence type="ECO:0000256" key="2">
    <source>
        <dbReference type="ARBA" id="ARBA00022840"/>
    </source>
</evidence>